<dbReference type="PROSITE" id="PS51194">
    <property type="entry name" value="HELICASE_CTER"/>
    <property type="match status" value="1"/>
</dbReference>
<accession>A0A927II98</accession>
<dbReference type="Proteomes" id="UP000622317">
    <property type="component" value="Unassembled WGS sequence"/>
</dbReference>
<proteinExistence type="predicted"/>
<dbReference type="InterPro" id="IPR007527">
    <property type="entry name" value="Znf_SWIM"/>
</dbReference>
<dbReference type="PROSITE" id="PS51192">
    <property type="entry name" value="HELICASE_ATP_BIND_1"/>
    <property type="match status" value="1"/>
</dbReference>
<dbReference type="Gene3D" id="3.40.50.300">
    <property type="entry name" value="P-loop containing nucleotide triphosphate hydrolases"/>
    <property type="match status" value="1"/>
</dbReference>
<dbReference type="Pfam" id="PF00271">
    <property type="entry name" value="Helicase_C"/>
    <property type="match status" value="1"/>
</dbReference>
<dbReference type="SMART" id="SM00487">
    <property type="entry name" value="DEXDc"/>
    <property type="match status" value="1"/>
</dbReference>
<evidence type="ECO:0000256" key="2">
    <source>
        <dbReference type="PROSITE-ProRule" id="PRU00325"/>
    </source>
</evidence>
<dbReference type="Pfam" id="PF00176">
    <property type="entry name" value="SNF2-rel_dom"/>
    <property type="match status" value="1"/>
</dbReference>
<evidence type="ECO:0000259" key="3">
    <source>
        <dbReference type="PROSITE" id="PS50966"/>
    </source>
</evidence>
<dbReference type="EMBL" id="JACYFG010000036">
    <property type="protein sequence ID" value="MBD5780538.1"/>
    <property type="molecule type" value="Genomic_DNA"/>
</dbReference>
<protein>
    <submittedName>
        <fullName evidence="6">DEAD/DEAH box helicase</fullName>
    </submittedName>
</protein>
<name>A0A927II98_9BACT</name>
<dbReference type="InterPro" id="IPR014001">
    <property type="entry name" value="Helicase_ATP-bd"/>
</dbReference>
<dbReference type="Pfam" id="PF04434">
    <property type="entry name" value="SWIM"/>
    <property type="match status" value="1"/>
</dbReference>
<dbReference type="InterPro" id="IPR038718">
    <property type="entry name" value="SNF2-like_sf"/>
</dbReference>
<dbReference type="InterPro" id="IPR001650">
    <property type="entry name" value="Helicase_C-like"/>
</dbReference>
<feature type="domain" description="Helicase C-terminal" evidence="5">
    <location>
        <begin position="635"/>
        <end position="793"/>
    </location>
</feature>
<dbReference type="SUPFAM" id="SSF52540">
    <property type="entry name" value="P-loop containing nucleoside triphosphate hydrolases"/>
    <property type="match status" value="2"/>
</dbReference>
<keyword evidence="2" id="KW-0863">Zinc-finger</keyword>
<dbReference type="InterPro" id="IPR027417">
    <property type="entry name" value="P-loop_NTPase"/>
</dbReference>
<comment type="caution">
    <text evidence="6">The sequence shown here is derived from an EMBL/GenBank/DDBJ whole genome shotgun (WGS) entry which is preliminary data.</text>
</comment>
<keyword evidence="6" id="KW-0547">Nucleotide-binding</keyword>
<feature type="domain" description="SWIM-type" evidence="3">
    <location>
        <begin position="56"/>
        <end position="91"/>
    </location>
</feature>
<evidence type="ECO:0000259" key="4">
    <source>
        <dbReference type="PROSITE" id="PS51192"/>
    </source>
</evidence>
<dbReference type="RefSeq" id="WP_191617635.1">
    <property type="nucleotide sequence ID" value="NZ_JACYFG010000036.1"/>
</dbReference>
<dbReference type="GO" id="GO:0016787">
    <property type="term" value="F:hydrolase activity"/>
    <property type="evidence" value="ECO:0007669"/>
    <property type="project" value="UniProtKB-KW"/>
</dbReference>
<dbReference type="GO" id="GO:0004386">
    <property type="term" value="F:helicase activity"/>
    <property type="evidence" value="ECO:0007669"/>
    <property type="project" value="UniProtKB-KW"/>
</dbReference>
<keyword evidence="2" id="KW-0479">Metal-binding</keyword>
<dbReference type="GO" id="GO:0005524">
    <property type="term" value="F:ATP binding"/>
    <property type="evidence" value="ECO:0007669"/>
    <property type="project" value="InterPro"/>
</dbReference>
<evidence type="ECO:0000313" key="7">
    <source>
        <dbReference type="Proteomes" id="UP000622317"/>
    </source>
</evidence>
<evidence type="ECO:0000259" key="5">
    <source>
        <dbReference type="PROSITE" id="PS51194"/>
    </source>
</evidence>
<dbReference type="Gene3D" id="3.40.50.10810">
    <property type="entry name" value="Tandem AAA-ATPase domain"/>
    <property type="match status" value="1"/>
</dbReference>
<dbReference type="PROSITE" id="PS50966">
    <property type="entry name" value="ZF_SWIM"/>
    <property type="match status" value="1"/>
</dbReference>
<keyword evidence="1" id="KW-0378">Hydrolase</keyword>
<keyword evidence="7" id="KW-1185">Reference proteome</keyword>
<reference evidence="6" key="1">
    <citation type="submission" date="2020-09" db="EMBL/GenBank/DDBJ databases">
        <title>Pelagicoccus enzymogenes sp. nov. with an EPS production, isolated from marine sediment.</title>
        <authorList>
            <person name="Feng X."/>
        </authorList>
    </citation>
    <scope>NUCLEOTIDE SEQUENCE</scope>
    <source>
        <strain evidence="6">NFK12</strain>
    </source>
</reference>
<gene>
    <name evidence="6" type="ORF">IEN85_13640</name>
</gene>
<dbReference type="PANTHER" id="PTHR10799">
    <property type="entry name" value="SNF2/RAD54 HELICASE FAMILY"/>
    <property type="match status" value="1"/>
</dbReference>
<sequence length="801" mass="89145">MDPFVFDQQFAKFVGQVDSAALAKGTELYESGGARVDVLGSSLIRGSVTERREGAFQVRLAANEEGGLSGSCSCPEFFNCAHAYALARAARERLVGRGQASGKIEIRAKSQEPAVEVELGRIWKLAKGSGNLLYPKDLYGLVSDRKQLGISGREPIRELKRALQREQPRTLDEFAGVLHRYFEHKGIEPTKDYDWPTNPQAPAASFMAATEDRNWDRPALKLQARVELERSPDRDWFQARAVWAIEGCGFSGEEIESLRQAEGALVKLEGKGWYRLDGTLRQEEQGALSALGLDAERGNSQRIHLCQIEDLLPESMLQGMDWNELRVRAKSLAARGNPAAPTVLKGVLRPYQSDGFHFLCRLSQLELGGVLADDMGLGKTLQTLAWMLWLSERKKGDFRALVVCPKSVTDNWVQEPKKFGTGLKSLLFHASQGGIGNANIVVANYAQLRINAETFLAEEWDAVVLDEAQYIKSPSSQTSKVAYRLRARERLALTGTPIENSLTDLWSIMRFAMPRLLGPLPTFRVNYSSARGDEALVDLRRRMRPFLLRRLKREVARDLPDRIEKDIYCELEGWQRERYEEELADARALLKSSSGQGGSFNVLQALLRLRQVCCDTKLLGDAGCEKEEPSAKVQALLDLVEPLVAEGHKVLVFSQFVRMLEIVEKQFEASGISYLSLTGKSKNRAGLVERFQSEQGESVFLLSLKAAGSGLTLTAASYVVLLDPWWNPAVEAQAIDRAHRIGQKDQVIAYRILAKDTVEEKIRKIQQEKAELAAALFGEGEGIDSKLSMEELETLLGSSAQ</sequence>
<dbReference type="GO" id="GO:0008270">
    <property type="term" value="F:zinc ion binding"/>
    <property type="evidence" value="ECO:0007669"/>
    <property type="project" value="UniProtKB-KW"/>
</dbReference>
<evidence type="ECO:0000256" key="1">
    <source>
        <dbReference type="ARBA" id="ARBA00022801"/>
    </source>
</evidence>
<dbReference type="InterPro" id="IPR049730">
    <property type="entry name" value="SNF2/RAD54-like_C"/>
</dbReference>
<dbReference type="CDD" id="cd18793">
    <property type="entry name" value="SF2_C_SNF"/>
    <property type="match status" value="1"/>
</dbReference>
<keyword evidence="6" id="KW-0347">Helicase</keyword>
<keyword evidence="2" id="KW-0862">Zinc</keyword>
<organism evidence="6 7">
    <name type="scientific">Pelagicoccus enzymogenes</name>
    <dbReference type="NCBI Taxonomy" id="2773457"/>
    <lineage>
        <taxon>Bacteria</taxon>
        <taxon>Pseudomonadati</taxon>
        <taxon>Verrucomicrobiota</taxon>
        <taxon>Opitutia</taxon>
        <taxon>Puniceicoccales</taxon>
        <taxon>Pelagicoccaceae</taxon>
        <taxon>Pelagicoccus</taxon>
    </lineage>
</organism>
<feature type="domain" description="Helicase ATP-binding" evidence="4">
    <location>
        <begin position="360"/>
        <end position="515"/>
    </location>
</feature>
<dbReference type="AlphaFoldDB" id="A0A927II98"/>
<evidence type="ECO:0000313" key="6">
    <source>
        <dbReference type="EMBL" id="MBD5780538.1"/>
    </source>
</evidence>
<dbReference type="InterPro" id="IPR000330">
    <property type="entry name" value="SNF2_N"/>
</dbReference>
<keyword evidence="6" id="KW-0067">ATP-binding</keyword>
<dbReference type="SMART" id="SM00490">
    <property type="entry name" value="HELICc"/>
    <property type="match status" value="1"/>
</dbReference>